<protein>
    <submittedName>
        <fullName evidence="1">Uncharacterized protein</fullName>
    </submittedName>
</protein>
<organism evidence="1 2">
    <name type="scientific">Exidia glandulosa HHB12029</name>
    <dbReference type="NCBI Taxonomy" id="1314781"/>
    <lineage>
        <taxon>Eukaryota</taxon>
        <taxon>Fungi</taxon>
        <taxon>Dikarya</taxon>
        <taxon>Basidiomycota</taxon>
        <taxon>Agaricomycotina</taxon>
        <taxon>Agaricomycetes</taxon>
        <taxon>Auriculariales</taxon>
        <taxon>Exidiaceae</taxon>
        <taxon>Exidia</taxon>
    </lineage>
</organism>
<accession>A0A165P874</accession>
<evidence type="ECO:0000313" key="1">
    <source>
        <dbReference type="EMBL" id="KZW01783.1"/>
    </source>
</evidence>
<name>A0A165P874_EXIGL</name>
<dbReference type="AlphaFoldDB" id="A0A165P874"/>
<dbReference type="Proteomes" id="UP000077266">
    <property type="component" value="Unassembled WGS sequence"/>
</dbReference>
<gene>
    <name evidence="1" type="ORF">EXIGLDRAFT_829720</name>
</gene>
<reference evidence="1 2" key="1">
    <citation type="journal article" date="2016" name="Mol. Biol. Evol.">
        <title>Comparative Genomics of Early-Diverging Mushroom-Forming Fungi Provides Insights into the Origins of Lignocellulose Decay Capabilities.</title>
        <authorList>
            <person name="Nagy L.G."/>
            <person name="Riley R."/>
            <person name="Tritt A."/>
            <person name="Adam C."/>
            <person name="Daum C."/>
            <person name="Floudas D."/>
            <person name="Sun H."/>
            <person name="Yadav J.S."/>
            <person name="Pangilinan J."/>
            <person name="Larsson K.H."/>
            <person name="Matsuura K."/>
            <person name="Barry K."/>
            <person name="Labutti K."/>
            <person name="Kuo R."/>
            <person name="Ohm R.A."/>
            <person name="Bhattacharya S.S."/>
            <person name="Shirouzu T."/>
            <person name="Yoshinaga Y."/>
            <person name="Martin F.M."/>
            <person name="Grigoriev I.V."/>
            <person name="Hibbett D.S."/>
        </authorList>
    </citation>
    <scope>NUCLEOTIDE SEQUENCE [LARGE SCALE GENOMIC DNA]</scope>
    <source>
        <strain evidence="1 2">HHB12029</strain>
    </source>
</reference>
<sequence length="164" mass="18119">MEPEVVESPVYCSWPPHGDKTERFWRFVLFSVNALASVAGLEDAEATHAASALPRTKFLGIIIGAGDVAVLQPNFEYRLTLELLLVGVGLPDEYEHACVDVPIAPTSFHPEGRPAIQTTTPLPWDNLYVYTRRSFNAVSTHSYPGFASVPTPPISIYMRSIGMW</sequence>
<dbReference type="EMBL" id="KV425891">
    <property type="protein sequence ID" value="KZW01783.1"/>
    <property type="molecule type" value="Genomic_DNA"/>
</dbReference>
<dbReference type="OrthoDB" id="3053346at2759"/>
<dbReference type="InParanoid" id="A0A165P874"/>
<proteinExistence type="predicted"/>
<evidence type="ECO:0000313" key="2">
    <source>
        <dbReference type="Proteomes" id="UP000077266"/>
    </source>
</evidence>
<keyword evidence="2" id="KW-1185">Reference proteome</keyword>